<keyword evidence="2 6" id="KW-0689">Ribosomal protein</keyword>
<evidence type="ECO:0000256" key="4">
    <source>
        <dbReference type="SAM" id="MobiDB-lite"/>
    </source>
</evidence>
<evidence type="ECO:0000259" key="5">
    <source>
        <dbReference type="Pfam" id="PF00177"/>
    </source>
</evidence>
<dbReference type="PANTHER" id="PTHR11205">
    <property type="entry name" value="RIBOSOMAL PROTEIN S7"/>
    <property type="match status" value="1"/>
</dbReference>
<dbReference type="InterPro" id="IPR036823">
    <property type="entry name" value="Ribosomal_uS7_dom_sf"/>
</dbReference>
<dbReference type="GO" id="GO:1990904">
    <property type="term" value="C:ribonucleoprotein complex"/>
    <property type="evidence" value="ECO:0007669"/>
    <property type="project" value="UniProtKB-KW"/>
</dbReference>
<dbReference type="PIRSF" id="PIRSF002122">
    <property type="entry name" value="RPS7p_RPS7a_RPS5e_RPS7o"/>
    <property type="match status" value="1"/>
</dbReference>
<protein>
    <submittedName>
        <fullName evidence="6">30S ribosomal protein S7</fullName>
    </submittedName>
</protein>
<evidence type="ECO:0000313" key="6">
    <source>
        <dbReference type="EMBL" id="AII02123.1"/>
    </source>
</evidence>
<evidence type="ECO:0000256" key="3">
    <source>
        <dbReference type="ARBA" id="ARBA00023274"/>
    </source>
</evidence>
<dbReference type="SUPFAM" id="SSF47973">
    <property type="entry name" value="Ribosomal protein S7"/>
    <property type="match status" value="1"/>
</dbReference>
<dbReference type="GO" id="GO:0005840">
    <property type="term" value="C:ribosome"/>
    <property type="evidence" value="ECO:0007669"/>
    <property type="project" value="UniProtKB-KW"/>
</dbReference>
<dbReference type="AlphaFoldDB" id="A0A076EAX1"/>
<feature type="domain" description="Small ribosomal subunit protein uS7" evidence="5">
    <location>
        <begin position="46"/>
        <end position="203"/>
    </location>
</feature>
<keyword evidence="6" id="KW-0496">Mitochondrion</keyword>
<accession>A0A076EAX1</accession>
<feature type="region of interest" description="Disordered" evidence="4">
    <location>
        <begin position="1"/>
        <end position="22"/>
    </location>
</feature>
<gene>
    <name evidence="6" type="primary">rps7</name>
</gene>
<dbReference type="GO" id="GO:0006412">
    <property type="term" value="P:translation"/>
    <property type="evidence" value="ECO:0007669"/>
    <property type="project" value="InterPro"/>
</dbReference>
<dbReference type="RefSeq" id="YP_009049989.1">
    <property type="nucleotide sequence ID" value="NC_024626.1"/>
</dbReference>
<sequence length="211" mass="24828">MKLNQPKLSYKNQEQPYKNSQNQSQKFLATDPLFLQKEDISLSGKRPTRFDLFVRKMTHLIMKDGKKIQATKLVWSMLLILKQKVKRESLFVQKKDEKKNQRSNSPALLVRLIYQALENITPSLEVRKVRVAGSTYLVPAALSKKKQENLALKWLIESAKKRQKNSNGNFSECLADEFLDASKKTGYARQKRDELHRLAQQNRAYIRYRWW</sequence>
<dbReference type="Pfam" id="PF00177">
    <property type="entry name" value="Ribosomal_S7"/>
    <property type="match status" value="1"/>
</dbReference>
<dbReference type="InterPro" id="IPR023798">
    <property type="entry name" value="Ribosomal_uS7_dom"/>
</dbReference>
<comment type="similarity">
    <text evidence="1">Belongs to the universal ribosomal protein uS7 family.</text>
</comment>
<dbReference type="EMBL" id="KJ742377">
    <property type="protein sequence ID" value="AII02123.1"/>
    <property type="molecule type" value="Genomic_DNA"/>
</dbReference>
<dbReference type="InterPro" id="IPR000235">
    <property type="entry name" value="Ribosomal_uS7"/>
</dbReference>
<name>A0A076EAX1_CHLSO</name>
<geneLocation type="mitochondrion" evidence="6"/>
<dbReference type="Gene3D" id="1.10.455.10">
    <property type="entry name" value="Ribosomal protein S7 domain"/>
    <property type="match status" value="1"/>
</dbReference>
<keyword evidence="3" id="KW-0687">Ribonucleoprotein</keyword>
<dbReference type="GeneID" id="20004175"/>
<organism evidence="6">
    <name type="scientific">Chlorella sorokiniana</name>
    <name type="common">Freshwater green alga</name>
    <dbReference type="NCBI Taxonomy" id="3076"/>
    <lineage>
        <taxon>Eukaryota</taxon>
        <taxon>Viridiplantae</taxon>
        <taxon>Chlorophyta</taxon>
        <taxon>core chlorophytes</taxon>
        <taxon>Trebouxiophyceae</taxon>
        <taxon>Chlorellales</taxon>
        <taxon>Chlorellaceae</taxon>
        <taxon>Chlorella clade</taxon>
        <taxon>Chlorella</taxon>
    </lineage>
</organism>
<evidence type="ECO:0000256" key="2">
    <source>
        <dbReference type="ARBA" id="ARBA00022980"/>
    </source>
</evidence>
<evidence type="ECO:0000256" key="1">
    <source>
        <dbReference type="ARBA" id="ARBA00007151"/>
    </source>
</evidence>
<reference evidence="6" key="1">
    <citation type="submission" date="2014-04" db="EMBL/GenBank/DDBJ databases">
        <title>Chlorella sorokiniana complete mitochondrial genome.</title>
        <authorList>
            <person name="Fan W."/>
            <person name="Mower J.P."/>
        </authorList>
    </citation>
    <scope>NUCLEOTIDE SEQUENCE</scope>
    <source>
        <strain evidence="6">1230</strain>
    </source>
</reference>
<proteinExistence type="inferred from homology"/>